<dbReference type="EMBL" id="JAUQUB010000002">
    <property type="protein sequence ID" value="MDO7882662.1"/>
    <property type="molecule type" value="Genomic_DNA"/>
</dbReference>
<accession>A0ABT9BNP7</accession>
<feature type="region of interest" description="Disordered" evidence="1">
    <location>
        <begin position="1"/>
        <end position="23"/>
    </location>
</feature>
<dbReference type="SUPFAM" id="SSF51182">
    <property type="entry name" value="RmlC-like cupins"/>
    <property type="match status" value="1"/>
</dbReference>
<gene>
    <name evidence="3" type="ORF">Q5716_10545</name>
</gene>
<keyword evidence="4" id="KW-1185">Reference proteome</keyword>
<dbReference type="PANTHER" id="PTHR40943:SF1">
    <property type="entry name" value="CYTOPLASMIC PROTEIN"/>
    <property type="match status" value="1"/>
</dbReference>
<comment type="caution">
    <text evidence="3">The sequence shown here is derived from an EMBL/GenBank/DDBJ whole genome shotgun (WGS) entry which is preliminary data.</text>
</comment>
<protein>
    <submittedName>
        <fullName evidence="3">Cupin domain-containing protein</fullName>
    </submittedName>
</protein>
<dbReference type="InterPro" id="IPR008579">
    <property type="entry name" value="UGlyAH_Cupin_dom"/>
</dbReference>
<evidence type="ECO:0000259" key="2">
    <source>
        <dbReference type="Pfam" id="PF05899"/>
    </source>
</evidence>
<reference evidence="3 4" key="1">
    <citation type="submission" date="2023-07" db="EMBL/GenBank/DDBJ databases">
        <title>Protaetiibacter sp. nov WY-16 isolated from soil.</title>
        <authorList>
            <person name="Liu B."/>
            <person name="Wan Y."/>
        </authorList>
    </citation>
    <scope>NUCLEOTIDE SEQUENCE [LARGE SCALE GENOMIC DNA]</scope>
    <source>
        <strain evidence="3 4">WY-16</strain>
    </source>
</reference>
<name>A0ABT9BNP7_9MICO</name>
<evidence type="ECO:0000313" key="3">
    <source>
        <dbReference type="EMBL" id="MDO7882662.1"/>
    </source>
</evidence>
<proteinExistence type="predicted"/>
<organism evidence="3 4">
    <name type="scientific">Antiquaquibacter soli</name>
    <dbReference type="NCBI Taxonomy" id="3064523"/>
    <lineage>
        <taxon>Bacteria</taxon>
        <taxon>Bacillati</taxon>
        <taxon>Actinomycetota</taxon>
        <taxon>Actinomycetes</taxon>
        <taxon>Micrococcales</taxon>
        <taxon>Microbacteriaceae</taxon>
        <taxon>Antiquaquibacter</taxon>
    </lineage>
</organism>
<dbReference type="RefSeq" id="WP_305003095.1">
    <property type="nucleotide sequence ID" value="NZ_JAUQUB010000002.1"/>
</dbReference>
<dbReference type="Gene3D" id="2.60.120.10">
    <property type="entry name" value="Jelly Rolls"/>
    <property type="match status" value="1"/>
</dbReference>
<dbReference type="InterPro" id="IPR014710">
    <property type="entry name" value="RmlC-like_jellyroll"/>
</dbReference>
<evidence type="ECO:0000256" key="1">
    <source>
        <dbReference type="SAM" id="MobiDB-lite"/>
    </source>
</evidence>
<dbReference type="PANTHER" id="PTHR40943">
    <property type="entry name" value="CYTOPLASMIC PROTEIN-RELATED"/>
    <property type="match status" value="1"/>
</dbReference>
<dbReference type="Proteomes" id="UP001241072">
    <property type="component" value="Unassembled WGS sequence"/>
</dbReference>
<sequence length="120" mass="12809">MTTLHSHLQDAASAELTESPAPARIVEGDPTCAEWVIVDTPDLEIGVWEVTPGVFDSVKQGIGEVVVFLFGKGRIEHADGSVSPIAPGAVVEFLPGWTGRWVVEETTRKVYTIYSASAAS</sequence>
<feature type="domain" description="(S)-ureidoglycine aminohydrolase cupin" evidence="2">
    <location>
        <begin position="45"/>
        <end position="111"/>
    </location>
</feature>
<evidence type="ECO:0000313" key="4">
    <source>
        <dbReference type="Proteomes" id="UP001241072"/>
    </source>
</evidence>
<dbReference type="Pfam" id="PF05899">
    <property type="entry name" value="Cupin_3"/>
    <property type="match status" value="1"/>
</dbReference>
<dbReference type="InterPro" id="IPR011051">
    <property type="entry name" value="RmlC_Cupin_sf"/>
</dbReference>